<dbReference type="EMBL" id="FWXV01000004">
    <property type="protein sequence ID" value="SMD14402.1"/>
    <property type="molecule type" value="Genomic_DNA"/>
</dbReference>
<sequence length="226" mass="25962">MPQKATTAMIFKRALGRRFEDLHPQLQRRFGFQQSCVGTGTMAEIWRGGRHTVPFLKLGTNRNILFPETGTDVPFVIENHVYQDSFGRDVVTFVRTFDVRAGLRRRFDATMIYSEARGAIVDYLGTHQHIAVDLHLDVDRRGGLHIRSGEQRFRMGGLDFVLPQTLTGTADLHEWYDDNEECFRIRVTVGNPRFGPIFGYHGRFTAQYVDTPVPATVKPYREEARE</sequence>
<feature type="domain" description="DUF4166" evidence="1">
    <location>
        <begin position="22"/>
        <end position="204"/>
    </location>
</feature>
<evidence type="ECO:0000259" key="1">
    <source>
        <dbReference type="Pfam" id="PF13761"/>
    </source>
</evidence>
<protein>
    <recommendedName>
        <fullName evidence="1">DUF4166 domain-containing protein</fullName>
    </recommendedName>
</protein>
<evidence type="ECO:0000313" key="3">
    <source>
        <dbReference type="Proteomes" id="UP000192674"/>
    </source>
</evidence>
<evidence type="ECO:0000313" key="2">
    <source>
        <dbReference type="EMBL" id="SMD14402.1"/>
    </source>
</evidence>
<dbReference type="AlphaFoldDB" id="A0A1W2EXU0"/>
<gene>
    <name evidence="2" type="ORF">SAMN05661093_05036</name>
</gene>
<organism evidence="2 3">
    <name type="scientific">Kibdelosporangium aridum</name>
    <dbReference type="NCBI Taxonomy" id="2030"/>
    <lineage>
        <taxon>Bacteria</taxon>
        <taxon>Bacillati</taxon>
        <taxon>Actinomycetota</taxon>
        <taxon>Actinomycetes</taxon>
        <taxon>Pseudonocardiales</taxon>
        <taxon>Pseudonocardiaceae</taxon>
        <taxon>Kibdelosporangium</taxon>
    </lineage>
</organism>
<dbReference type="RefSeq" id="WP_235038818.1">
    <property type="nucleotide sequence ID" value="NZ_FWXV01000004.1"/>
</dbReference>
<proteinExistence type="predicted"/>
<accession>A0A1W2EXU0</accession>
<name>A0A1W2EXU0_KIBAR</name>
<dbReference type="InterPro" id="IPR025311">
    <property type="entry name" value="DUF4166"/>
</dbReference>
<dbReference type="Proteomes" id="UP000192674">
    <property type="component" value="Unassembled WGS sequence"/>
</dbReference>
<dbReference type="Pfam" id="PF13761">
    <property type="entry name" value="DUF4166"/>
    <property type="match status" value="1"/>
</dbReference>
<reference evidence="2 3" key="1">
    <citation type="submission" date="2017-04" db="EMBL/GenBank/DDBJ databases">
        <authorList>
            <person name="Afonso C.L."/>
            <person name="Miller P.J."/>
            <person name="Scott M.A."/>
            <person name="Spackman E."/>
            <person name="Goraichik I."/>
            <person name="Dimitrov K.M."/>
            <person name="Suarez D.L."/>
            <person name="Swayne D.E."/>
        </authorList>
    </citation>
    <scope>NUCLEOTIDE SEQUENCE [LARGE SCALE GENOMIC DNA]</scope>
    <source>
        <strain evidence="2 3">DSM 43828</strain>
    </source>
</reference>
<keyword evidence="3" id="KW-1185">Reference proteome</keyword>